<dbReference type="SUPFAM" id="SSF54001">
    <property type="entry name" value="Cysteine proteinases"/>
    <property type="match status" value="1"/>
</dbReference>
<keyword evidence="2" id="KW-1185">Reference proteome</keyword>
<dbReference type="EMBL" id="JAMQKB010000033">
    <property type="protein sequence ID" value="MDC3426187.1"/>
    <property type="molecule type" value="Genomic_DNA"/>
</dbReference>
<reference evidence="1" key="1">
    <citation type="submission" date="2022-06" db="EMBL/GenBank/DDBJ databases">
        <title>Aquibacillus sp. a new bacterium isolated from soil saline samples.</title>
        <authorList>
            <person name="Galisteo C."/>
            <person name="De La Haba R."/>
            <person name="Sanchez-Porro C."/>
            <person name="Ventosa A."/>
        </authorList>
    </citation>
    <scope>NUCLEOTIDE SEQUENCE</scope>
    <source>
        <strain evidence="1">3ASR75-11</strain>
    </source>
</reference>
<dbReference type="Gene3D" id="3.90.1720.10">
    <property type="entry name" value="endopeptidase domain like (from Nostoc punctiforme)"/>
    <property type="match status" value="1"/>
</dbReference>
<evidence type="ECO:0008006" key="3">
    <source>
        <dbReference type="Google" id="ProtNLM"/>
    </source>
</evidence>
<dbReference type="Proteomes" id="UP001145050">
    <property type="component" value="Unassembled WGS sequence"/>
</dbReference>
<organism evidence="1 2">
    <name type="scientific">Terrihalobacillus insolitus</name>
    <dbReference type="NCBI Taxonomy" id="2950438"/>
    <lineage>
        <taxon>Bacteria</taxon>
        <taxon>Bacillati</taxon>
        <taxon>Bacillota</taxon>
        <taxon>Bacilli</taxon>
        <taxon>Bacillales</taxon>
        <taxon>Bacillaceae</taxon>
        <taxon>Terrihalobacillus</taxon>
    </lineage>
</organism>
<proteinExistence type="predicted"/>
<accession>A0A9X4AN67</accession>
<dbReference type="RefSeq" id="WP_272438014.1">
    <property type="nucleotide sequence ID" value="NZ_JAMQKB010000033.1"/>
</dbReference>
<name>A0A9X4AN67_9BACI</name>
<dbReference type="InterPro" id="IPR038765">
    <property type="entry name" value="Papain-like_cys_pep_sf"/>
</dbReference>
<gene>
    <name evidence="1" type="ORF">NC797_16950</name>
</gene>
<evidence type="ECO:0000313" key="1">
    <source>
        <dbReference type="EMBL" id="MDC3426187.1"/>
    </source>
</evidence>
<dbReference type="AlphaFoldDB" id="A0A9X4AN67"/>
<protein>
    <recommendedName>
        <fullName evidence="3">Permuted papain-like amidase YaeF/Yiix C92 family enzyme</fullName>
    </recommendedName>
</protein>
<comment type="caution">
    <text evidence="1">The sequence shown here is derived from an EMBL/GenBank/DDBJ whole genome shotgun (WGS) entry which is preliminary data.</text>
</comment>
<evidence type="ECO:0000313" key="2">
    <source>
        <dbReference type="Proteomes" id="UP001145050"/>
    </source>
</evidence>
<sequence>MNTKKVYLLFSDTGSILTRAINIYTKSTLNHASIAFDPDLIDVYSFGRKRARNPFVGGFVKENVREDFFQSAVCAIYSFSISNTEYVQLRTAVEQFEHQKSNYKYNFLGLFAVALNKEFQRKNTFFCSEFIAALLSECGIYKFDKPNCLMKPQDLRDWQQLQLVYRGILGAYPHFMIEPDNSTLIQEINKV</sequence>